<feature type="compositionally biased region" description="Polar residues" evidence="1">
    <location>
        <begin position="515"/>
        <end position="526"/>
    </location>
</feature>
<gene>
    <name evidence="2" type="ORF">IL334_001414</name>
</gene>
<evidence type="ECO:0000313" key="3">
    <source>
        <dbReference type="Proteomes" id="UP001329825"/>
    </source>
</evidence>
<evidence type="ECO:0000313" key="2">
    <source>
        <dbReference type="EMBL" id="WRT64482.1"/>
    </source>
</evidence>
<sequence>MTSVPSDNVIDLESADRSQQFVRFNGEQFPKGIPDPSKDEWTPALIMEWNEKHIRMMNSADTLSRIHSGITSRLRSQILDCESLGQDSCGHQTPDHDERMKAAQIDRVDYLTILGSDKTYHEIFHNLASRGVQKCDKHLSEAERKITEYSLVSGLKQGDWRRCAGSTNGQWLPAGMHKDLFEKVGKSSLGCGTLLPKNPEILDWKVSVSCDEPDGTTKKDHLVCSIRCATSKIQSTARFKQAHAKASNAGIKPAASTSMPPPPSSLSTKRSQTMTDSSPSESYNAPSGTGGPKEWLNTTMGQAYSESYWRFRPTELPNGAEHPYFARYRDRENDITEQVSKDFLAGAFADRFERGVRERGAYFASEDSASLWKQGHPNIEYTNEVCCLKDCDEPVKRIKGHEAAYPFNVSMKEGTSTASCANFEHHAEACWRDMQDQSVSDRFKVHLRDLSKGRNDAASRSRHFGSRGLGSSASDEYDDLPPVGSYGSQNKRGRYGNDLRDHGFSGAPLHYPRPGSSSGYVGSNQDPEAAFPDTADQSSQRSVDWGSLGRGAGHRRPYPE</sequence>
<dbReference type="RefSeq" id="XP_062789222.1">
    <property type="nucleotide sequence ID" value="XM_062933171.1"/>
</dbReference>
<dbReference type="GeneID" id="87953545"/>
<dbReference type="Proteomes" id="UP001329825">
    <property type="component" value="Chromosome 2"/>
</dbReference>
<protein>
    <submittedName>
        <fullName evidence="2">Uncharacterized protein</fullName>
    </submittedName>
</protein>
<reference evidence="2 3" key="1">
    <citation type="submission" date="2024-01" db="EMBL/GenBank/DDBJ databases">
        <title>Comparative genomics of Cryptococcus and Kwoniella reveals pathogenesis evolution and contrasting modes of karyotype evolution via chromosome fusion or intercentromeric recombination.</title>
        <authorList>
            <person name="Coelho M.A."/>
            <person name="David-Palma M."/>
            <person name="Shea T."/>
            <person name="Bowers K."/>
            <person name="McGinley-Smith S."/>
            <person name="Mohammad A.W."/>
            <person name="Gnirke A."/>
            <person name="Yurkov A.M."/>
            <person name="Nowrousian M."/>
            <person name="Sun S."/>
            <person name="Cuomo C.A."/>
            <person name="Heitman J."/>
        </authorList>
    </citation>
    <scope>NUCLEOTIDE SEQUENCE [LARGE SCALE GENOMIC DNA]</scope>
    <source>
        <strain evidence="2">CBS 11374</strain>
    </source>
</reference>
<proteinExistence type="predicted"/>
<accession>A0ABZ1CW26</accession>
<name>A0ABZ1CW26_9TREE</name>
<dbReference type="EMBL" id="CP141882">
    <property type="protein sequence ID" value="WRT64482.1"/>
    <property type="molecule type" value="Genomic_DNA"/>
</dbReference>
<feature type="region of interest" description="Disordered" evidence="1">
    <location>
        <begin position="239"/>
        <end position="294"/>
    </location>
</feature>
<evidence type="ECO:0000256" key="1">
    <source>
        <dbReference type="SAM" id="MobiDB-lite"/>
    </source>
</evidence>
<organism evidence="2 3">
    <name type="scientific">Kwoniella shivajii</name>
    <dbReference type="NCBI Taxonomy" id="564305"/>
    <lineage>
        <taxon>Eukaryota</taxon>
        <taxon>Fungi</taxon>
        <taxon>Dikarya</taxon>
        <taxon>Basidiomycota</taxon>
        <taxon>Agaricomycotina</taxon>
        <taxon>Tremellomycetes</taxon>
        <taxon>Tremellales</taxon>
        <taxon>Cryptococcaceae</taxon>
        <taxon>Kwoniella</taxon>
    </lineage>
</organism>
<feature type="region of interest" description="Disordered" evidence="1">
    <location>
        <begin position="452"/>
        <end position="560"/>
    </location>
</feature>
<keyword evidence="3" id="KW-1185">Reference proteome</keyword>
<feature type="compositionally biased region" description="Polar residues" evidence="1">
    <location>
        <begin position="269"/>
        <end position="287"/>
    </location>
</feature>